<dbReference type="OrthoDB" id="361940at2"/>
<feature type="region of interest" description="Disordered" evidence="6">
    <location>
        <begin position="368"/>
        <end position="407"/>
    </location>
</feature>
<dbReference type="EMBL" id="LPZR01000191">
    <property type="protein sequence ID" value="KYO50800.1"/>
    <property type="molecule type" value="Genomic_DNA"/>
</dbReference>
<dbReference type="InterPro" id="IPR051464">
    <property type="entry name" value="Peptidase_M42_aminopept"/>
</dbReference>
<dbReference type="InterPro" id="IPR008007">
    <property type="entry name" value="Peptidase_M42"/>
</dbReference>
<comment type="caution">
    <text evidence="7">The sequence shown here is derived from an EMBL/GenBank/DDBJ whole genome shotgun (WGS) entry which is preliminary data.</text>
</comment>
<dbReference type="SUPFAM" id="SSF101821">
    <property type="entry name" value="Aminopeptidase/glucanase lid domain"/>
    <property type="match status" value="1"/>
</dbReference>
<dbReference type="InterPro" id="IPR017537">
    <property type="entry name" value="Peptidase_M42_hydrolase"/>
</dbReference>
<dbReference type="PANTHER" id="PTHR32481">
    <property type="entry name" value="AMINOPEPTIDASE"/>
    <property type="match status" value="1"/>
</dbReference>
<dbReference type="PANTHER" id="PTHR32481:SF7">
    <property type="entry name" value="AMINOPEPTIDASE YHFE-RELATED"/>
    <property type="match status" value="1"/>
</dbReference>
<dbReference type="GO" id="GO:0006508">
    <property type="term" value="P:proteolysis"/>
    <property type="evidence" value="ECO:0007669"/>
    <property type="project" value="UniProtKB-KW"/>
</dbReference>
<dbReference type="GO" id="GO:0046872">
    <property type="term" value="F:metal ion binding"/>
    <property type="evidence" value="ECO:0007669"/>
    <property type="project" value="UniProtKB-KW"/>
</dbReference>
<organism evidence="7 8">
    <name type="scientific">Tistrella mobilis</name>
    <dbReference type="NCBI Taxonomy" id="171437"/>
    <lineage>
        <taxon>Bacteria</taxon>
        <taxon>Pseudomonadati</taxon>
        <taxon>Pseudomonadota</taxon>
        <taxon>Alphaproteobacteria</taxon>
        <taxon>Geminicoccales</taxon>
        <taxon>Geminicoccaceae</taxon>
        <taxon>Tistrella</taxon>
    </lineage>
</organism>
<dbReference type="GO" id="GO:0004177">
    <property type="term" value="F:aminopeptidase activity"/>
    <property type="evidence" value="ECO:0007669"/>
    <property type="project" value="UniProtKB-KW"/>
</dbReference>
<dbReference type="SUPFAM" id="SSF53187">
    <property type="entry name" value="Zn-dependent exopeptidases"/>
    <property type="match status" value="1"/>
</dbReference>
<evidence type="ECO:0000256" key="3">
    <source>
        <dbReference type="ARBA" id="ARBA00022670"/>
    </source>
</evidence>
<dbReference type="Proteomes" id="UP000075787">
    <property type="component" value="Unassembled WGS sequence"/>
</dbReference>
<dbReference type="CDD" id="cd05657">
    <property type="entry name" value="M42_glucanase_like"/>
    <property type="match status" value="1"/>
</dbReference>
<evidence type="ECO:0000256" key="1">
    <source>
        <dbReference type="ARBA" id="ARBA00006272"/>
    </source>
</evidence>
<keyword evidence="2" id="KW-0031">Aminopeptidase</keyword>
<keyword evidence="3" id="KW-0645">Protease</keyword>
<keyword evidence="4" id="KW-0479">Metal-binding</keyword>
<dbReference type="GeneID" id="97243299"/>
<accession>A0A162KA98</accession>
<dbReference type="NCBIfam" id="TIGR03106">
    <property type="entry name" value="trio_M42_hydro"/>
    <property type="match status" value="1"/>
</dbReference>
<gene>
    <name evidence="7" type="ORF">AUP44_11360</name>
</gene>
<protein>
    <submittedName>
        <fullName evidence="7">Peptidase M42</fullName>
    </submittedName>
</protein>
<dbReference type="AlphaFoldDB" id="A0A162KA98"/>
<dbReference type="Gene3D" id="3.40.630.10">
    <property type="entry name" value="Zn peptidases"/>
    <property type="match status" value="1"/>
</dbReference>
<dbReference type="InterPro" id="IPR023367">
    <property type="entry name" value="Peptidase_M42_dom2"/>
</dbReference>
<dbReference type="RefSeq" id="WP_062767466.1">
    <property type="nucleotide sequence ID" value="NZ_CP121045.1"/>
</dbReference>
<evidence type="ECO:0000313" key="7">
    <source>
        <dbReference type="EMBL" id="KYO50800.1"/>
    </source>
</evidence>
<reference evidence="7 8" key="1">
    <citation type="submission" date="2015-12" db="EMBL/GenBank/DDBJ databases">
        <title>Genome sequence of Tistrella mobilis MCCC 1A02139.</title>
        <authorList>
            <person name="Lu L."/>
            <person name="Lai Q."/>
            <person name="Shao Z."/>
            <person name="Qian P."/>
        </authorList>
    </citation>
    <scope>NUCLEOTIDE SEQUENCE [LARGE SCALE GENOMIC DNA]</scope>
    <source>
        <strain evidence="7 8">MCCC 1A02139</strain>
    </source>
</reference>
<sequence length="407" mass="44293">MNDATRRHRDGHGPEAGIRIDRDYLLDTLLALLNTPSPSGYTDGIVHMVGQELERLDIEFDLTRRGAIRAVLRGRERHPARALVAHLDTLGAIVKRLQPNGRLSVVPIGHWSARFSEGARCTIFTDDGRHRGTILPLKASGHTFGGEIDKLPVGWDYVELRVDALVDNERDLEALGIRVGDIIAVDPNPEVGPNDFINSRYLDDKAGVATLLAAAEAVQRSGVKPPVDTYLLFTISEEVGSGASSILHGEIAEMVTIDNGTTAPGQASRETGVTVAMMDSAGPFDFHLTRKLLALCADNGISHQRDVFRHYRSDSASAIEAGNDLRTALVCFGIDASHGYERIHRSALDDLAKLEALYMLSEPTFKRDAKPLGPLTGFPVPPDWDEEETAERLGTPAPAEEAAEPHK</sequence>
<dbReference type="Gene3D" id="2.40.30.40">
    <property type="entry name" value="Peptidase M42, domain 2"/>
    <property type="match status" value="1"/>
</dbReference>
<evidence type="ECO:0000256" key="2">
    <source>
        <dbReference type="ARBA" id="ARBA00022438"/>
    </source>
</evidence>
<evidence type="ECO:0000256" key="4">
    <source>
        <dbReference type="ARBA" id="ARBA00022723"/>
    </source>
</evidence>
<name>A0A162KA98_9PROT</name>
<keyword evidence="5" id="KW-0378">Hydrolase</keyword>
<comment type="similarity">
    <text evidence="1">Belongs to the peptidase M42 family.</text>
</comment>
<dbReference type="Pfam" id="PF05343">
    <property type="entry name" value="Peptidase_M42"/>
    <property type="match status" value="1"/>
</dbReference>
<evidence type="ECO:0000313" key="8">
    <source>
        <dbReference type="Proteomes" id="UP000075787"/>
    </source>
</evidence>
<evidence type="ECO:0000256" key="5">
    <source>
        <dbReference type="ARBA" id="ARBA00022801"/>
    </source>
</evidence>
<proteinExistence type="inferred from homology"/>
<evidence type="ECO:0000256" key="6">
    <source>
        <dbReference type="SAM" id="MobiDB-lite"/>
    </source>
</evidence>